<evidence type="ECO:0000313" key="4">
    <source>
        <dbReference type="EMBL" id="OSX61523.1"/>
    </source>
</evidence>
<dbReference type="InterPro" id="IPR012880">
    <property type="entry name" value="Gryzun"/>
</dbReference>
<dbReference type="GeneID" id="36321948"/>
<name>A0A1X6MZA7_9APHY</name>
<evidence type="ECO:0008006" key="6">
    <source>
        <dbReference type="Google" id="ProtNLM"/>
    </source>
</evidence>
<keyword evidence="5" id="KW-1185">Reference proteome</keyword>
<dbReference type="OrthoDB" id="6278596at2759"/>
<evidence type="ECO:0000313" key="5">
    <source>
        <dbReference type="Proteomes" id="UP000194127"/>
    </source>
</evidence>
<organism evidence="4 5">
    <name type="scientific">Postia placenta MAD-698-R-SB12</name>
    <dbReference type="NCBI Taxonomy" id="670580"/>
    <lineage>
        <taxon>Eukaryota</taxon>
        <taxon>Fungi</taxon>
        <taxon>Dikarya</taxon>
        <taxon>Basidiomycota</taxon>
        <taxon>Agaricomycotina</taxon>
        <taxon>Agaricomycetes</taxon>
        <taxon>Polyporales</taxon>
        <taxon>Adustoporiaceae</taxon>
        <taxon>Rhodonia</taxon>
    </lineage>
</organism>
<dbReference type="InterPro" id="IPR021773">
    <property type="entry name" value="TPC11"/>
</dbReference>
<protein>
    <recommendedName>
        <fullName evidence="6">Trafficking protein particle complex subunit 11 domain-containing protein</fullName>
    </recommendedName>
</protein>
<dbReference type="PANTHER" id="PTHR14374:SF0">
    <property type="entry name" value="TRAFFICKING PROTEIN PARTICLE COMPLEX SUBUNIT 11"/>
    <property type="match status" value="1"/>
</dbReference>
<reference evidence="4 5" key="1">
    <citation type="submission" date="2017-04" db="EMBL/GenBank/DDBJ databases">
        <title>Genome Sequence of the Model Brown-Rot Fungus Postia placenta SB12.</title>
        <authorList>
            <consortium name="DOE Joint Genome Institute"/>
            <person name="Gaskell J."/>
            <person name="Kersten P."/>
            <person name="Larrondo L.F."/>
            <person name="Canessa P."/>
            <person name="Martinez D."/>
            <person name="Hibbett D."/>
            <person name="Schmoll M."/>
            <person name="Kubicek C.P."/>
            <person name="Martinez A.T."/>
            <person name="Yadav J."/>
            <person name="Master E."/>
            <person name="Magnuson J.K."/>
            <person name="James T."/>
            <person name="Yaver D."/>
            <person name="Berka R."/>
            <person name="Labutti K."/>
            <person name="Lipzen A."/>
            <person name="Aerts A."/>
            <person name="Barry K."/>
            <person name="Henrissat B."/>
            <person name="Blanchette R."/>
            <person name="Grigoriev I."/>
            <person name="Cullen D."/>
        </authorList>
    </citation>
    <scope>NUCLEOTIDE SEQUENCE [LARGE SCALE GENOMIC DNA]</scope>
    <source>
        <strain evidence="4 5">MAD-698-R-SB12</strain>
    </source>
</reference>
<feature type="domain" description="Trafficking protein particle complex subunit 11" evidence="3">
    <location>
        <begin position="330"/>
        <end position="606"/>
    </location>
</feature>
<dbReference type="PANTHER" id="PTHR14374">
    <property type="entry name" value="FOIE GRAS"/>
    <property type="match status" value="1"/>
</dbReference>
<dbReference type="EMBL" id="KZ110598">
    <property type="protein sequence ID" value="OSX61523.1"/>
    <property type="molecule type" value="Genomic_DNA"/>
</dbReference>
<accession>A0A1X6MZA7</accession>
<feature type="region of interest" description="Disordered" evidence="1">
    <location>
        <begin position="78"/>
        <end position="97"/>
    </location>
</feature>
<sequence>MNSYPPELLAQLAPVMFVGGLEPPQPPGQGKDPFAVLSWRLRESLLHQRKVAIWQPERARKFQVVIADKDVRFPPRKLVPPDDPQYQNSHSPLSPLTPTSPLYPDGLIAPIWIRKHTTLIPSVLVVFMRIYEYPQAERAPLETEEIDQQRETEERRKDNELCAEIAQRKRIAAERGVKLTVVLLASRKMLDEAVLDVRLTYIRRNSGLDPRAALFVLSPVSQSEVGEFVHSLQEALWEPALEYYTNHSKRVRRKRNRHSQAVSAYSLPPLRGEVRPLRTEGWSVRYEYKLACFAEFRGEDEVALRHYQDAYASLLVMFGSTAILPPRTKRWAEAKVLADCINMKICKLYLYNNEHSLALSTHNNHMRKFADFSRGWGIGEETFEFWSWLARQHRAFAELLEQGTRSTLTIPTHFSTSPPAVAAAAAVAQTLDSSQRTILEMEAMRMLGLNPTQALQHPGFYYYMAAKCTERRRERFLSALDAEAKEEPTTTSPGFTNEKKVDHLALVLETGSQLYTRSYELFKAFSPSNTQGHSRLTLWIAYCIAQTYYESGKFDMAVRFFERIAKTYRREKWGSLLQPLLTAWYSCAQQMGDMELSVRLLFEMLGHGIRTQQDDADSTQEDLSAVLKSSVPSITEEPFVIDSSDLEPILVSSTVFWRNDVIVGEAVAFQLSLTARPTVSMASLPFVSLSIHFSSDLPPVTIRHTPAVYEGTPSLQKIDLGYIASPTSEAESEDKEVEGSLRWRPDGRIVFSGSVSSDVPTIIKITKLILTLREGSWQIQVPLFPSATHAGPTYPKWLNKIEPWTFVPIRREHYSTVTVRHRPHKVEVNISHHAPALIGEEFPICVDVKNFDDRDMDIVVDALLQPTEIDEAENFIRIGDDRSTSLVKGASLGVIAPGASTSITLHLASAGAAYDRVIDISVQSRVVAVDDVVSGLTPPGSPTAPSLADRDEALRTLVIPAVEPIRVEQQVLYNRSLRKQPGLADLATYSHEFWDDGDVGEAIVTTSISCTAPSGIVVEAVKVVRENNNQAHVIDSSTEQSEEDFLSEWLSGDEFCDRCRIGLAIGEDYIQGEDIAGPGMYELSWRRILPDGTYGPTATSRFPLPPLRPPVDALVALLHAPPSGKLHVPFLLRLDIRNRHPSRAANIVVHLETDTTDSFVVAGLRSGRIPILLPGAEESLVWKLIPVECGFVKVPHIRVLDRRRDPQDLAAIAGDSRGGEIVRIVDVRWDGRSGAEDGVQSDVVGRRRSVEEQTAQPLILVLP</sequence>
<feature type="domain" description="Gryzun putative trafficking through Golgi" evidence="2">
    <location>
        <begin position="640"/>
        <end position="923"/>
    </location>
</feature>
<dbReference type="Proteomes" id="UP000194127">
    <property type="component" value="Unassembled WGS sequence"/>
</dbReference>
<dbReference type="Pfam" id="PF11817">
    <property type="entry name" value="Foie-gras_1"/>
    <property type="match status" value="1"/>
</dbReference>
<evidence type="ECO:0000256" key="1">
    <source>
        <dbReference type="SAM" id="MobiDB-lite"/>
    </source>
</evidence>
<dbReference type="STRING" id="670580.A0A1X6MZA7"/>
<dbReference type="RefSeq" id="XP_024338317.1">
    <property type="nucleotide sequence ID" value="XM_024476998.1"/>
</dbReference>
<evidence type="ECO:0000259" key="2">
    <source>
        <dbReference type="Pfam" id="PF07919"/>
    </source>
</evidence>
<gene>
    <name evidence="4" type="ORF">POSPLADRAFT_1034136</name>
</gene>
<dbReference type="Pfam" id="PF07919">
    <property type="entry name" value="Gryzun"/>
    <property type="match status" value="1"/>
</dbReference>
<evidence type="ECO:0000259" key="3">
    <source>
        <dbReference type="Pfam" id="PF11817"/>
    </source>
</evidence>
<dbReference type="AlphaFoldDB" id="A0A1X6MZA7"/>
<proteinExistence type="predicted"/>